<dbReference type="PANTHER" id="PTHR35672">
    <property type="entry name" value="C-U-EDITING ENZYME APOBEC-4-RELATED"/>
    <property type="match status" value="1"/>
</dbReference>
<dbReference type="Ensembl" id="ENSANIT00000007129.1">
    <property type="protein sequence ID" value="ENSANIP00000006897.1"/>
    <property type="gene ID" value="ENSANIG00000004671.1"/>
</dbReference>
<keyword evidence="2" id="KW-1185">Reference proteome</keyword>
<dbReference type="AlphaFoldDB" id="A0A8B9MCX0"/>
<reference evidence="1" key="1">
    <citation type="submission" date="2025-08" db="UniProtKB">
        <authorList>
            <consortium name="Ensembl"/>
        </authorList>
    </citation>
    <scope>IDENTIFICATION</scope>
</reference>
<proteinExistence type="predicted"/>
<name>A0A8B9MCX0_9AVES</name>
<organism evidence="1 2">
    <name type="scientific">Accipiter nisus</name>
    <name type="common">Eurasian sparrowhawk</name>
    <dbReference type="NCBI Taxonomy" id="211598"/>
    <lineage>
        <taxon>Eukaryota</taxon>
        <taxon>Metazoa</taxon>
        <taxon>Chordata</taxon>
        <taxon>Craniata</taxon>
        <taxon>Vertebrata</taxon>
        <taxon>Euteleostomi</taxon>
        <taxon>Archelosauria</taxon>
        <taxon>Archosauria</taxon>
        <taxon>Dinosauria</taxon>
        <taxon>Saurischia</taxon>
        <taxon>Theropoda</taxon>
        <taxon>Coelurosauria</taxon>
        <taxon>Aves</taxon>
        <taxon>Neognathae</taxon>
        <taxon>Neoaves</taxon>
        <taxon>Telluraves</taxon>
        <taxon>Accipitrimorphae</taxon>
        <taxon>Accipitriformes</taxon>
        <taxon>Accipitridae</taxon>
        <taxon>Accipitrinae</taxon>
        <taxon>Accipiter</taxon>
    </lineage>
</organism>
<reference evidence="1" key="2">
    <citation type="submission" date="2025-09" db="UniProtKB">
        <authorList>
            <consortium name="Ensembl"/>
        </authorList>
    </citation>
    <scope>IDENTIFICATION</scope>
</reference>
<accession>A0A8B9MCX0</accession>
<dbReference type="Proteomes" id="UP000694541">
    <property type="component" value="Unplaced"/>
</dbReference>
<dbReference type="Gene3D" id="3.40.140.10">
    <property type="entry name" value="Cytidine Deaminase, domain 2"/>
    <property type="match status" value="1"/>
</dbReference>
<sequence length="364" mass="41869">MNLGEKTIFQEYLTNQGTVVKPYCWQRQNHTCAKCPYHIRTGEEARLPYAEFCRVFAFPHRSTATLTTLRNKHLLFYKPRSFSGRVVQKGHATNCTDQDNHPESMLFEKGGYLDAVTDAYENIGCITLYSNYSPCNEAYHCCISKIYNFLLKYPEITLCIYFSQLYHTEDSFPPAVWNQEALRSLSSLWPRVTLQRLPGAAQHYLLCNFVYSNPGSTLYHLAPPSRTLADEQNPHQINSLKGMKLYLREAFLQVMQGKPAVQQSLKAFSSPSLASQQPFQAMKGSLLPPMSQSDLVLFPGIFLPFQREHLYPRPKNIVRHFKISQVAKRTPTNKVISYKRLLPSIKRNLTKLYDFLVSKKYLTG</sequence>
<protein>
    <submittedName>
        <fullName evidence="1">Apolipoprotein B mRNA editing enzyme catalytic polypeptide like 4</fullName>
    </submittedName>
</protein>
<dbReference type="Pfam" id="PF18778">
    <property type="entry name" value="NAD1"/>
    <property type="match status" value="1"/>
</dbReference>
<evidence type="ECO:0000313" key="1">
    <source>
        <dbReference type="Ensembl" id="ENSANIP00000006897.1"/>
    </source>
</evidence>
<dbReference type="InterPro" id="IPR038953">
    <property type="entry name" value="APOBEC4"/>
</dbReference>
<dbReference type="PANTHER" id="PTHR35672:SF1">
    <property type="entry name" value="C-U-EDITING ENZYME APOBEC-4-RELATED"/>
    <property type="match status" value="1"/>
</dbReference>
<evidence type="ECO:0000313" key="2">
    <source>
        <dbReference type="Proteomes" id="UP000694541"/>
    </source>
</evidence>